<evidence type="ECO:0000313" key="8">
    <source>
        <dbReference type="EMBL" id="KAF7267323.1"/>
    </source>
</evidence>
<dbReference type="InterPro" id="IPR013087">
    <property type="entry name" value="Znf_C2H2_type"/>
</dbReference>
<feature type="domain" description="C2H2-type" evidence="7">
    <location>
        <begin position="329"/>
        <end position="357"/>
    </location>
</feature>
<dbReference type="AlphaFoldDB" id="A0A834HTT4"/>
<accession>A0A834HTT4</accession>
<dbReference type="Gene3D" id="3.30.160.60">
    <property type="entry name" value="Classic Zinc Finger"/>
    <property type="match status" value="6"/>
</dbReference>
<keyword evidence="4" id="KW-0862">Zinc</keyword>
<keyword evidence="9" id="KW-1185">Reference proteome</keyword>
<dbReference type="OrthoDB" id="8823111at2759"/>
<dbReference type="SMART" id="SM00868">
    <property type="entry name" value="zf-AD"/>
    <property type="match status" value="1"/>
</dbReference>
<evidence type="ECO:0000256" key="1">
    <source>
        <dbReference type="ARBA" id="ARBA00022723"/>
    </source>
</evidence>
<evidence type="ECO:0000256" key="2">
    <source>
        <dbReference type="ARBA" id="ARBA00022737"/>
    </source>
</evidence>
<name>A0A834HTT4_RHYFE</name>
<dbReference type="Proteomes" id="UP000625711">
    <property type="component" value="Unassembled WGS sequence"/>
</dbReference>
<dbReference type="GO" id="GO:0005634">
    <property type="term" value="C:nucleus"/>
    <property type="evidence" value="ECO:0007669"/>
    <property type="project" value="InterPro"/>
</dbReference>
<dbReference type="PROSITE" id="PS00028">
    <property type="entry name" value="ZINC_FINGER_C2H2_1"/>
    <property type="match status" value="7"/>
</dbReference>
<feature type="region of interest" description="Disordered" evidence="6">
    <location>
        <begin position="75"/>
        <end position="110"/>
    </location>
</feature>
<feature type="domain" description="C2H2-type" evidence="7">
    <location>
        <begin position="358"/>
        <end position="386"/>
    </location>
</feature>
<protein>
    <recommendedName>
        <fullName evidence="7">C2H2-type domain-containing protein</fullName>
    </recommendedName>
</protein>
<keyword evidence="2" id="KW-0677">Repeat</keyword>
<feature type="domain" description="C2H2-type" evidence="7">
    <location>
        <begin position="387"/>
        <end position="414"/>
    </location>
</feature>
<dbReference type="FunFam" id="3.30.160.60:FF:000100">
    <property type="entry name" value="Zinc finger 45-like"/>
    <property type="match status" value="1"/>
</dbReference>
<evidence type="ECO:0000256" key="4">
    <source>
        <dbReference type="ARBA" id="ARBA00022833"/>
    </source>
</evidence>
<dbReference type="GO" id="GO:0000981">
    <property type="term" value="F:DNA-binding transcription factor activity, RNA polymerase II-specific"/>
    <property type="evidence" value="ECO:0007669"/>
    <property type="project" value="TreeGrafter"/>
</dbReference>
<dbReference type="GO" id="GO:0008270">
    <property type="term" value="F:zinc ion binding"/>
    <property type="evidence" value="ECO:0007669"/>
    <property type="project" value="UniProtKB-KW"/>
</dbReference>
<keyword evidence="1" id="KW-0479">Metal-binding</keyword>
<keyword evidence="3 5" id="KW-0863">Zinc-finger</keyword>
<proteinExistence type="predicted"/>
<evidence type="ECO:0000259" key="7">
    <source>
        <dbReference type="PROSITE" id="PS50157"/>
    </source>
</evidence>
<dbReference type="SMART" id="SM00355">
    <property type="entry name" value="ZnF_C2H2"/>
    <property type="match status" value="10"/>
</dbReference>
<sequence length="452" mass="52887">MEENQFCRLCLIPSAVYFSLLKNNGKEMLLSLTGIELNDESSSNDTCAKCWLDLKLAYHIQQGFVEADKKFQLGNQHSQTKEEIKSPKQEEPIESDDNNENVNNYSKEENKMVKNEEIDITDDEKVYPEVIYIQTDDDQNIESSSICPICGINYQENEAFYQHVNTHYNKPLHCEECLLPIQNISAYRDHIELKHPNQFKTPYTCDMCQLSFRYKPLYDLHIVTVHPTKTTNKIRRQKDADKLENKNENLKCDECNKVLRDKATFKAHVKGHIKKPCPICGVNITIYNLSKHVSLHKSEPAVCHLCGITSKNFESLRGHMYYTHSQRRLKCEECGKEFKKLYCYKMHIKKEHTGERSFTCDTCGKRFFTNYELNNHIRSRHLKQRPHICQFCQKGFASRFSLRTHERQHTNEAPYICEVCGEGFRQNVSLRAHRKSRHNIIESKNTQCPVCV</sequence>
<feature type="domain" description="C2H2-type" evidence="7">
    <location>
        <begin position="250"/>
        <end position="272"/>
    </location>
</feature>
<reference evidence="8" key="1">
    <citation type="submission" date="2020-08" db="EMBL/GenBank/DDBJ databases">
        <title>Genome sequencing and assembly of the red palm weevil Rhynchophorus ferrugineus.</title>
        <authorList>
            <person name="Dias G.B."/>
            <person name="Bergman C.M."/>
            <person name="Manee M."/>
        </authorList>
    </citation>
    <scope>NUCLEOTIDE SEQUENCE</scope>
    <source>
        <strain evidence="8">AA-2017</strain>
        <tissue evidence="8">Whole larva</tissue>
    </source>
</reference>
<feature type="domain" description="C2H2-type" evidence="7">
    <location>
        <begin position="415"/>
        <end position="438"/>
    </location>
</feature>
<dbReference type="GO" id="GO:0000977">
    <property type="term" value="F:RNA polymerase II transcription regulatory region sequence-specific DNA binding"/>
    <property type="evidence" value="ECO:0007669"/>
    <property type="project" value="TreeGrafter"/>
</dbReference>
<evidence type="ECO:0000313" key="9">
    <source>
        <dbReference type="Proteomes" id="UP000625711"/>
    </source>
</evidence>
<evidence type="ECO:0000256" key="3">
    <source>
        <dbReference type="ARBA" id="ARBA00022771"/>
    </source>
</evidence>
<dbReference type="Pfam" id="PF12874">
    <property type="entry name" value="zf-met"/>
    <property type="match status" value="1"/>
</dbReference>
<feature type="compositionally biased region" description="Basic and acidic residues" evidence="6">
    <location>
        <begin position="79"/>
        <end position="91"/>
    </location>
</feature>
<gene>
    <name evidence="8" type="ORF">GWI33_019443</name>
</gene>
<dbReference type="PANTHER" id="PTHR24409:SF295">
    <property type="entry name" value="AZ2-RELATED"/>
    <property type="match status" value="1"/>
</dbReference>
<dbReference type="Pfam" id="PF00096">
    <property type="entry name" value="zf-C2H2"/>
    <property type="match status" value="3"/>
</dbReference>
<dbReference type="InterPro" id="IPR012934">
    <property type="entry name" value="Znf_AD"/>
</dbReference>
<evidence type="ECO:0000256" key="6">
    <source>
        <dbReference type="SAM" id="MobiDB-lite"/>
    </source>
</evidence>
<dbReference type="EMBL" id="JAACXV010014435">
    <property type="protein sequence ID" value="KAF7267323.1"/>
    <property type="molecule type" value="Genomic_DNA"/>
</dbReference>
<dbReference type="SUPFAM" id="SSF57667">
    <property type="entry name" value="beta-beta-alpha zinc fingers"/>
    <property type="match status" value="4"/>
</dbReference>
<dbReference type="PANTHER" id="PTHR24409">
    <property type="entry name" value="ZINC FINGER PROTEIN 142"/>
    <property type="match status" value="1"/>
</dbReference>
<dbReference type="PROSITE" id="PS50157">
    <property type="entry name" value="ZINC_FINGER_C2H2_2"/>
    <property type="match status" value="5"/>
</dbReference>
<evidence type="ECO:0000256" key="5">
    <source>
        <dbReference type="PROSITE-ProRule" id="PRU00042"/>
    </source>
</evidence>
<comment type="caution">
    <text evidence="8">The sequence shown here is derived from an EMBL/GenBank/DDBJ whole genome shotgun (WGS) entry which is preliminary data.</text>
</comment>
<organism evidence="8 9">
    <name type="scientific">Rhynchophorus ferrugineus</name>
    <name type="common">Red palm weevil</name>
    <name type="synonym">Curculio ferrugineus</name>
    <dbReference type="NCBI Taxonomy" id="354439"/>
    <lineage>
        <taxon>Eukaryota</taxon>
        <taxon>Metazoa</taxon>
        <taxon>Ecdysozoa</taxon>
        <taxon>Arthropoda</taxon>
        <taxon>Hexapoda</taxon>
        <taxon>Insecta</taxon>
        <taxon>Pterygota</taxon>
        <taxon>Neoptera</taxon>
        <taxon>Endopterygota</taxon>
        <taxon>Coleoptera</taxon>
        <taxon>Polyphaga</taxon>
        <taxon>Cucujiformia</taxon>
        <taxon>Curculionidae</taxon>
        <taxon>Dryophthorinae</taxon>
        <taxon>Rhynchophorus</taxon>
    </lineage>
</organism>
<dbReference type="InterPro" id="IPR036236">
    <property type="entry name" value="Znf_C2H2_sf"/>
</dbReference>
<dbReference type="Pfam" id="PF13912">
    <property type="entry name" value="zf-C2H2_6"/>
    <property type="match status" value="1"/>
</dbReference>